<feature type="transmembrane region" description="Helical" evidence="1">
    <location>
        <begin position="125"/>
        <end position="145"/>
    </location>
</feature>
<keyword evidence="1" id="KW-0472">Membrane</keyword>
<dbReference type="EMBL" id="CAHIKZ030000939">
    <property type="protein sequence ID" value="CAE1245875.1"/>
    <property type="molecule type" value="Genomic_DNA"/>
</dbReference>
<proteinExistence type="predicted"/>
<keyword evidence="1" id="KW-1133">Transmembrane helix</keyword>
<accession>A0A812BXS8</accession>
<feature type="transmembrane region" description="Helical" evidence="1">
    <location>
        <begin position="53"/>
        <end position="77"/>
    </location>
</feature>
<reference evidence="2" key="1">
    <citation type="submission" date="2021-01" db="EMBL/GenBank/DDBJ databases">
        <authorList>
            <person name="Li R."/>
            <person name="Bekaert M."/>
        </authorList>
    </citation>
    <scope>NUCLEOTIDE SEQUENCE</scope>
    <source>
        <strain evidence="2">Farmed</strain>
    </source>
</reference>
<feature type="transmembrane region" description="Helical" evidence="1">
    <location>
        <begin position="151"/>
        <end position="177"/>
    </location>
</feature>
<organism evidence="2 3">
    <name type="scientific">Acanthosepion pharaonis</name>
    <name type="common">Pharaoh cuttlefish</name>
    <name type="synonym">Sepia pharaonis</name>
    <dbReference type="NCBI Taxonomy" id="158019"/>
    <lineage>
        <taxon>Eukaryota</taxon>
        <taxon>Metazoa</taxon>
        <taxon>Spiralia</taxon>
        <taxon>Lophotrochozoa</taxon>
        <taxon>Mollusca</taxon>
        <taxon>Cephalopoda</taxon>
        <taxon>Coleoidea</taxon>
        <taxon>Decapodiformes</taxon>
        <taxon>Sepiida</taxon>
        <taxon>Sepiina</taxon>
        <taxon>Sepiidae</taxon>
        <taxon>Acanthosepion</taxon>
    </lineage>
</organism>
<dbReference type="AlphaFoldDB" id="A0A812BXS8"/>
<keyword evidence="1" id="KW-0812">Transmembrane</keyword>
<sequence>MFFSLTILPPHHSTSSAINKASHFLYIFLLLLPSFSFFTVAKKSFLLLYHCDFSFYLLFSFLFSFTFFLPSFPLTFLSFEISASSRQQFLPNFSFPFILPLSLSLSLSKLIILFAAFLNSHFFLLIFYYFFSSFTFLSFLITYLLDEFKLFFFFSFFSLVILFLSSYISLTSFSLFFEQHLYTFYDFFM</sequence>
<protein>
    <submittedName>
        <fullName evidence="2">Uncharacterized protein</fullName>
    </submittedName>
</protein>
<comment type="caution">
    <text evidence="2">The sequence shown here is derived from an EMBL/GenBank/DDBJ whole genome shotgun (WGS) entry which is preliminary data.</text>
</comment>
<evidence type="ECO:0000256" key="1">
    <source>
        <dbReference type="SAM" id="Phobius"/>
    </source>
</evidence>
<name>A0A812BXS8_ACAPH</name>
<feature type="transmembrane region" description="Helical" evidence="1">
    <location>
        <begin position="23"/>
        <end position="41"/>
    </location>
</feature>
<feature type="transmembrane region" description="Helical" evidence="1">
    <location>
        <begin position="97"/>
        <end position="118"/>
    </location>
</feature>
<keyword evidence="3" id="KW-1185">Reference proteome</keyword>
<gene>
    <name evidence="2" type="ORF">SPHA_24906</name>
</gene>
<dbReference type="Proteomes" id="UP000597762">
    <property type="component" value="Unassembled WGS sequence"/>
</dbReference>
<evidence type="ECO:0000313" key="3">
    <source>
        <dbReference type="Proteomes" id="UP000597762"/>
    </source>
</evidence>
<evidence type="ECO:0000313" key="2">
    <source>
        <dbReference type="EMBL" id="CAE1245875.1"/>
    </source>
</evidence>